<sequence>MEKNHAGIMKPVLTETVLQLAATQYMALGQVRCLPGLTAATNAHYIWVRGIPVSDKPHPLIQQLPTLCTWHLDDHNRLFKKGSLTPTDTLNTSLSWKPLPQLLEIELPTSLLPQPVLQQYPVRLVPSATTSEATALLTSLDTWRSYAETAPLSRLQRLTFAANAQGRVLICGTPLPAIPGQAFVQTQQLLLPAGFDFDPPGIKTLIAQQLDPQQEHQLLFDTTGNWERIPQHAFVQATRRGIRATQSDPA</sequence>
<dbReference type="Proteomes" id="UP000253410">
    <property type="component" value="Unassembled WGS sequence"/>
</dbReference>
<dbReference type="AlphaFoldDB" id="A0A365Y2M5"/>
<protein>
    <recommendedName>
        <fullName evidence="1">MoxR-vWA-beta-propeller ternary system domain-containing protein</fullName>
    </recommendedName>
</protein>
<evidence type="ECO:0000313" key="3">
    <source>
        <dbReference type="Proteomes" id="UP000253410"/>
    </source>
</evidence>
<gene>
    <name evidence="2" type="ORF">DF182_05940</name>
</gene>
<dbReference type="Pfam" id="PF19918">
    <property type="entry name" value="bpX2"/>
    <property type="match status" value="1"/>
</dbReference>
<reference evidence="2 3" key="1">
    <citation type="submission" date="2018-05" db="EMBL/GenBank/DDBJ databases">
        <title>Chitinophaga sp. K3CV102501T nov., isolated from isolated from a monsoon evergreen broad-leaved forest soil.</title>
        <authorList>
            <person name="Lv Y."/>
        </authorList>
    </citation>
    <scope>NUCLEOTIDE SEQUENCE [LARGE SCALE GENOMIC DNA]</scope>
    <source>
        <strain evidence="2 3">GDMCC 1.1325</strain>
    </source>
</reference>
<proteinExistence type="predicted"/>
<dbReference type="InterPro" id="IPR045552">
    <property type="entry name" value="bpX2"/>
</dbReference>
<evidence type="ECO:0000259" key="1">
    <source>
        <dbReference type="Pfam" id="PF19918"/>
    </source>
</evidence>
<keyword evidence="3" id="KW-1185">Reference proteome</keyword>
<organism evidence="2 3">
    <name type="scientific">Chitinophaga flava</name>
    <dbReference type="NCBI Taxonomy" id="2259036"/>
    <lineage>
        <taxon>Bacteria</taxon>
        <taxon>Pseudomonadati</taxon>
        <taxon>Bacteroidota</taxon>
        <taxon>Chitinophagia</taxon>
        <taxon>Chitinophagales</taxon>
        <taxon>Chitinophagaceae</taxon>
        <taxon>Chitinophaga</taxon>
    </lineage>
</organism>
<comment type="caution">
    <text evidence="2">The sequence shown here is derived from an EMBL/GenBank/DDBJ whole genome shotgun (WGS) entry which is preliminary data.</text>
</comment>
<accession>A0A365Y2M5</accession>
<name>A0A365Y2M5_9BACT</name>
<evidence type="ECO:0000313" key="2">
    <source>
        <dbReference type="EMBL" id="RBL92135.1"/>
    </source>
</evidence>
<dbReference type="EMBL" id="QFFJ01000001">
    <property type="protein sequence ID" value="RBL92135.1"/>
    <property type="molecule type" value="Genomic_DNA"/>
</dbReference>
<feature type="domain" description="MoxR-vWA-beta-propeller ternary system" evidence="1">
    <location>
        <begin position="18"/>
        <end position="244"/>
    </location>
</feature>